<evidence type="ECO:0000256" key="1">
    <source>
        <dbReference type="SAM" id="MobiDB-lite"/>
    </source>
</evidence>
<keyword evidence="4" id="KW-1185">Reference proteome</keyword>
<dbReference type="EMBL" id="QYRN01000001">
    <property type="protein sequence ID" value="RIY03203.1"/>
    <property type="molecule type" value="Genomic_DNA"/>
</dbReference>
<dbReference type="SUPFAM" id="SSF53448">
    <property type="entry name" value="Nucleotide-diphospho-sugar transferases"/>
    <property type="match status" value="2"/>
</dbReference>
<dbReference type="PANTHER" id="PTHR43179:SF7">
    <property type="entry name" value="RHAMNOSYLTRANSFERASE WBBL"/>
    <property type="match status" value="1"/>
</dbReference>
<dbReference type="CDD" id="cd04186">
    <property type="entry name" value="GT_2_like_c"/>
    <property type="match status" value="1"/>
</dbReference>
<comment type="caution">
    <text evidence="3">The sequence shown here is derived from an EMBL/GenBank/DDBJ whole genome shotgun (WGS) entry which is preliminary data.</text>
</comment>
<dbReference type="AlphaFoldDB" id="A0A3A1WQ33"/>
<dbReference type="OrthoDB" id="9783791at2"/>
<dbReference type="InterPro" id="IPR029044">
    <property type="entry name" value="Nucleotide-diphossugar_trans"/>
</dbReference>
<feature type="region of interest" description="Disordered" evidence="1">
    <location>
        <begin position="1"/>
        <end position="28"/>
    </location>
</feature>
<evidence type="ECO:0000313" key="3">
    <source>
        <dbReference type="EMBL" id="RIY03203.1"/>
    </source>
</evidence>
<feature type="domain" description="Glycosyltransferase 2-like" evidence="2">
    <location>
        <begin position="395"/>
        <end position="578"/>
    </location>
</feature>
<sequence length="691" mass="78594">MVHHRALDGARTHAHARRHRRGPESLPGVRLGLTRRVQHRPAIIVCPIGTIRRPRKTVRMTLLPRRFLPRLAKVIFWTLTFQMPERYRAWKAARSIGPSAYESWVAQYDTLDADDRRAIREDIAAFSARPTFSIVMPTYNSDLELLELAIRSVRNQLYPDWELCIADDASPNGDVPELLRKLAAEEPRIKWQVRAVNGNISRSSNTALELATGDFVVLMDHDDVLSEHALYMVAREIVHDPELRIVYSDEDQIDRSGRRHTPYFKPDWNLDLLLGHNVISHLGVYRRDLVLEIGGFRTGLEGSQDHDLALRAVAAAPRGTIRHIPTVLYHWRRIDGESFSQRQLERCRVAGKRAVEDHLKGLLGPAPTPRVVTNPLNPDCLRTLWPLPSPRPSVSVVIPTRDRADLLATCVRGLRERTDYDDFEIVIVDNESREPETHELFAQLRQAANVRIMEIPGPFNYSRLNNLAVAECSSEIIVLLNNDIDVIGADWLSELVSLAIRPDVGAVGAKLLYANDEVQHAGVIMGIGQFNEDGGIAGHAGMSANRNDNGYFGQYILTREMSAVTGACLAMRRETFDSVGGLNEIDLPVAFNDVDLCLRIRERGLKVLWTPFAQLYHYESQSRGDDFSPEKAARFRRECEYMVRNWRTQIRNDPFYNGNFSRENGNFRLRDSDAMTKPWRHRPSRDVARVA</sequence>
<name>A0A3A1WQ33_9HYPH</name>
<feature type="compositionally biased region" description="Basic residues" evidence="1">
    <location>
        <begin position="12"/>
        <end position="21"/>
    </location>
</feature>
<reference evidence="4" key="1">
    <citation type="submission" date="2018-09" db="EMBL/GenBank/DDBJ databases">
        <authorList>
            <person name="Tuo L."/>
        </authorList>
    </citation>
    <scope>NUCLEOTIDE SEQUENCE [LARGE SCALE GENOMIC DNA]</scope>
    <source>
        <strain evidence="4">M2BS4Y-1</strain>
    </source>
</reference>
<organism evidence="3 4">
    <name type="scientific">Aureimonas flava</name>
    <dbReference type="NCBI Taxonomy" id="2320271"/>
    <lineage>
        <taxon>Bacteria</taxon>
        <taxon>Pseudomonadati</taxon>
        <taxon>Pseudomonadota</taxon>
        <taxon>Alphaproteobacteria</taxon>
        <taxon>Hyphomicrobiales</taxon>
        <taxon>Aurantimonadaceae</taxon>
        <taxon>Aureimonas</taxon>
    </lineage>
</organism>
<evidence type="ECO:0000313" key="4">
    <source>
        <dbReference type="Proteomes" id="UP000265750"/>
    </source>
</evidence>
<dbReference type="CDD" id="cd04184">
    <property type="entry name" value="GT2_RfbC_Mx_like"/>
    <property type="match status" value="1"/>
</dbReference>
<protein>
    <submittedName>
        <fullName evidence="3">Glycosyltransferase family 2 protein</fullName>
    </submittedName>
</protein>
<keyword evidence="3" id="KW-0808">Transferase</keyword>
<gene>
    <name evidence="3" type="ORF">D3218_00010</name>
</gene>
<dbReference type="InterPro" id="IPR001173">
    <property type="entry name" value="Glyco_trans_2-like"/>
</dbReference>
<dbReference type="Pfam" id="PF00535">
    <property type="entry name" value="Glycos_transf_2"/>
    <property type="match status" value="2"/>
</dbReference>
<dbReference type="GO" id="GO:0016757">
    <property type="term" value="F:glycosyltransferase activity"/>
    <property type="evidence" value="ECO:0007669"/>
    <property type="project" value="UniProtKB-KW"/>
</dbReference>
<feature type="domain" description="Glycosyltransferase 2-like" evidence="2">
    <location>
        <begin position="133"/>
        <end position="292"/>
    </location>
</feature>
<proteinExistence type="predicted"/>
<dbReference type="Proteomes" id="UP000265750">
    <property type="component" value="Unassembled WGS sequence"/>
</dbReference>
<dbReference type="Gene3D" id="3.90.550.10">
    <property type="entry name" value="Spore Coat Polysaccharide Biosynthesis Protein SpsA, Chain A"/>
    <property type="match status" value="2"/>
</dbReference>
<feature type="compositionally biased region" description="Basic and acidic residues" evidence="1">
    <location>
        <begin position="1"/>
        <end position="11"/>
    </location>
</feature>
<accession>A0A3A1WQ33</accession>
<evidence type="ECO:0000259" key="2">
    <source>
        <dbReference type="Pfam" id="PF00535"/>
    </source>
</evidence>
<dbReference type="PANTHER" id="PTHR43179">
    <property type="entry name" value="RHAMNOSYLTRANSFERASE WBBL"/>
    <property type="match status" value="1"/>
</dbReference>